<protein>
    <submittedName>
        <fullName evidence="1">Uncharacterized protein</fullName>
    </submittedName>
</protein>
<reference evidence="1 2" key="1">
    <citation type="submission" date="2016-10" db="EMBL/GenBank/DDBJ databases">
        <authorList>
            <person name="Varghese N."/>
        </authorList>
    </citation>
    <scope>NUCLEOTIDE SEQUENCE [LARGE SCALE GENOMIC DNA]</scope>
</reference>
<proteinExistence type="predicted"/>
<dbReference type="EMBL" id="LT882678">
    <property type="protein sequence ID" value="SMY23107.1"/>
    <property type="molecule type" value="Genomic_DNA"/>
</dbReference>
<dbReference type="AlphaFoldDB" id="A0A1Y6LF54"/>
<accession>A0A1Y6LF54</accession>
<name>A0A1Y6LF54_ZYMTR</name>
<organism evidence="1 2">
    <name type="scientific">Zymoseptoria tritici ST99CH_1A5</name>
    <dbReference type="NCBI Taxonomy" id="1276529"/>
    <lineage>
        <taxon>Eukaryota</taxon>
        <taxon>Fungi</taxon>
        <taxon>Dikarya</taxon>
        <taxon>Ascomycota</taxon>
        <taxon>Pezizomycotina</taxon>
        <taxon>Dothideomycetes</taxon>
        <taxon>Dothideomycetidae</taxon>
        <taxon>Mycosphaerellales</taxon>
        <taxon>Mycosphaerellaceae</taxon>
        <taxon>Zymoseptoria</taxon>
    </lineage>
</organism>
<dbReference type="Proteomes" id="UP000215453">
    <property type="component" value="Chromosome 3"/>
</dbReference>
<evidence type="ECO:0000313" key="1">
    <source>
        <dbReference type="EMBL" id="SMY23107.1"/>
    </source>
</evidence>
<gene>
    <name evidence="1" type="ORF">ZT1A5_G4547</name>
</gene>
<evidence type="ECO:0000313" key="2">
    <source>
        <dbReference type="Proteomes" id="UP000215453"/>
    </source>
</evidence>
<sequence length="236" mass="26276">MTNGLWTPLHANALQRASEKSSGNDVVEWSSFCDYRMIIPADDPDGLRLQLPGEIGLFPDDAERSFSSGRDMITYRRSQLGGDIIEACVFLRSVYGPPVKIRGDGTTMAAFDDEEKVANYFEEQQQQQESFQQSFVGPIYRAYSHSINRFNNTSNNTNNTTMLAWHGIYPQTQPCQTNKLTGFDGCRLAVSKYKGAACVAICTPVLLASVELRKPREDASLLKCGISPVKAFRLEV</sequence>